<comment type="caution">
    <text evidence="1">The sequence shown here is derived from an EMBL/GenBank/DDBJ whole genome shotgun (WGS) entry which is preliminary data.</text>
</comment>
<keyword evidence="2" id="KW-1185">Reference proteome</keyword>
<protein>
    <submittedName>
        <fullName evidence="1">Uncharacterized protein</fullName>
    </submittedName>
</protein>
<reference evidence="1 2" key="1">
    <citation type="submission" date="2018-11" db="EMBL/GenBank/DDBJ databases">
        <title>Proposal to divide the Flavobacteriaceae and reorganize its genera based on Amino Acid Identity values calculated from whole genome sequences.</title>
        <authorList>
            <person name="Nicholson A.C."/>
            <person name="Gulvik C.A."/>
            <person name="Whitney A.M."/>
            <person name="Humrighouse B.W."/>
            <person name="Bell M."/>
            <person name="Holmes B."/>
            <person name="Steigerwalt A."/>
            <person name="Villarma A."/>
            <person name="Sheth M."/>
            <person name="Batra D."/>
            <person name="Pryor J."/>
            <person name="Bernardet J.-F."/>
            <person name="Hugo C."/>
            <person name="Kampfer P."/>
            <person name="Newman J."/>
            <person name="Mcquiston J.R."/>
        </authorList>
    </citation>
    <scope>NUCLEOTIDE SEQUENCE [LARGE SCALE GENOMIC DNA]</scope>
    <source>
        <strain evidence="1 2">G0235</strain>
    </source>
</reference>
<name>A0ABX9X9B9_9FLAO</name>
<dbReference type="EMBL" id="RJTW01000003">
    <property type="protein sequence ID" value="ROH94868.1"/>
    <property type="molecule type" value="Genomic_DNA"/>
</dbReference>
<evidence type="ECO:0000313" key="2">
    <source>
        <dbReference type="Proteomes" id="UP000281899"/>
    </source>
</evidence>
<evidence type="ECO:0000313" key="1">
    <source>
        <dbReference type="EMBL" id="ROH94868.1"/>
    </source>
</evidence>
<organism evidence="1 2">
    <name type="scientific">Chryseobacterium cucumeris</name>
    <dbReference type="NCBI Taxonomy" id="1813611"/>
    <lineage>
        <taxon>Bacteria</taxon>
        <taxon>Pseudomonadati</taxon>
        <taxon>Bacteroidota</taxon>
        <taxon>Flavobacteriia</taxon>
        <taxon>Flavobacteriales</taxon>
        <taxon>Weeksellaceae</taxon>
        <taxon>Chryseobacterium group</taxon>
        <taxon>Chryseobacterium</taxon>
    </lineage>
</organism>
<dbReference type="Proteomes" id="UP000281899">
    <property type="component" value="Unassembled WGS sequence"/>
</dbReference>
<accession>A0ABX9X9B9</accession>
<sequence length="62" mass="7113">MNIKGPTKKNLHYKVEMIHSLAYFIPTSLQCKLNFYTMKKTAIIILSDPKSGSEEAFIKTHL</sequence>
<gene>
    <name evidence="1" type="ORF">EGI15_03140</name>
</gene>
<proteinExistence type="predicted"/>